<evidence type="ECO:0000256" key="1">
    <source>
        <dbReference type="ARBA" id="ARBA00010641"/>
    </source>
</evidence>
<dbReference type="InterPro" id="IPR013324">
    <property type="entry name" value="RNA_pol_sigma_r3/r4-like"/>
</dbReference>
<dbReference type="Gene3D" id="1.10.1740.10">
    <property type="match status" value="1"/>
</dbReference>
<evidence type="ECO:0000259" key="5">
    <source>
        <dbReference type="Pfam" id="PF08281"/>
    </source>
</evidence>
<feature type="domain" description="RNA polymerase sigma factor 70 region 4 type 2" evidence="5">
    <location>
        <begin position="135"/>
        <end position="187"/>
    </location>
</feature>
<comment type="caution">
    <text evidence="6">The sequence shown here is derived from an EMBL/GenBank/DDBJ whole genome shotgun (WGS) entry which is preliminary data.</text>
</comment>
<dbReference type="SUPFAM" id="SSF88946">
    <property type="entry name" value="Sigma2 domain of RNA polymerase sigma factors"/>
    <property type="match status" value="1"/>
</dbReference>
<dbReference type="Pfam" id="PF08281">
    <property type="entry name" value="Sigma70_r4_2"/>
    <property type="match status" value="1"/>
</dbReference>
<dbReference type="InterPro" id="IPR013325">
    <property type="entry name" value="RNA_pol_sigma_r2"/>
</dbReference>
<sequence length="198" mass="23587">MIPHNERKELDKGQSSEELWESLCEGNRKALNQLFRLFYEPLYDYGIKLVSDPEVVKDGIQKLFLRLWKRREALSQAQSVKAYLLFSLRRILLRIKKSHKTRIKRNKHYLDKTFSRSFSTEEIVIEKELEREKKEKLLEAINALNGRQKEALFLRYYHGLSNGEIAHVMDINRQSVRNHLSRALKSLRTLLYGMPWID</sequence>
<evidence type="ECO:0000256" key="4">
    <source>
        <dbReference type="ARBA" id="ARBA00023163"/>
    </source>
</evidence>
<dbReference type="PANTHER" id="PTHR43133:SF46">
    <property type="entry name" value="RNA POLYMERASE SIGMA-70 FACTOR ECF SUBFAMILY"/>
    <property type="match status" value="1"/>
</dbReference>
<dbReference type="InterPro" id="IPR036388">
    <property type="entry name" value="WH-like_DNA-bd_sf"/>
</dbReference>
<dbReference type="NCBIfam" id="TIGR02937">
    <property type="entry name" value="sigma70-ECF"/>
    <property type="match status" value="1"/>
</dbReference>
<dbReference type="Gene3D" id="1.10.10.10">
    <property type="entry name" value="Winged helix-like DNA-binding domain superfamily/Winged helix DNA-binding domain"/>
    <property type="match status" value="1"/>
</dbReference>
<dbReference type="SUPFAM" id="SSF88659">
    <property type="entry name" value="Sigma3 and sigma4 domains of RNA polymerase sigma factors"/>
    <property type="match status" value="1"/>
</dbReference>
<dbReference type="PANTHER" id="PTHR43133">
    <property type="entry name" value="RNA POLYMERASE ECF-TYPE SIGMA FACTO"/>
    <property type="match status" value="1"/>
</dbReference>
<keyword evidence="4" id="KW-0804">Transcription</keyword>
<reference evidence="6 7" key="1">
    <citation type="submission" date="2021-03" db="EMBL/GenBank/DDBJ databases">
        <title>Aliifodinibius sp. nov., a new bacterium isolated from saline soil.</title>
        <authorList>
            <person name="Galisteo C."/>
            <person name="De La Haba R."/>
            <person name="Sanchez-Porro C."/>
            <person name="Ventosa A."/>
        </authorList>
    </citation>
    <scope>NUCLEOTIDE SEQUENCE [LARGE SCALE GENOMIC DNA]</scope>
    <source>
        <strain evidence="6 7">1BSP15-2V2</strain>
    </source>
</reference>
<dbReference type="Proteomes" id="UP001207918">
    <property type="component" value="Unassembled WGS sequence"/>
</dbReference>
<accession>A0ABT3PL78</accession>
<dbReference type="RefSeq" id="WP_265765184.1">
    <property type="nucleotide sequence ID" value="NZ_JAGGJA010000003.1"/>
</dbReference>
<evidence type="ECO:0000256" key="3">
    <source>
        <dbReference type="ARBA" id="ARBA00023082"/>
    </source>
</evidence>
<keyword evidence="3" id="KW-0731">Sigma factor</keyword>
<dbReference type="EMBL" id="JAGGJA010000003">
    <property type="protein sequence ID" value="MCW9706478.1"/>
    <property type="molecule type" value="Genomic_DNA"/>
</dbReference>
<comment type="similarity">
    <text evidence="1">Belongs to the sigma-70 factor family. ECF subfamily.</text>
</comment>
<gene>
    <name evidence="6" type="ORF">J6I44_06410</name>
</gene>
<dbReference type="CDD" id="cd06171">
    <property type="entry name" value="Sigma70_r4"/>
    <property type="match status" value="1"/>
</dbReference>
<proteinExistence type="inferred from homology"/>
<evidence type="ECO:0000313" key="7">
    <source>
        <dbReference type="Proteomes" id="UP001207918"/>
    </source>
</evidence>
<keyword evidence="2" id="KW-0805">Transcription regulation</keyword>
<evidence type="ECO:0000256" key="2">
    <source>
        <dbReference type="ARBA" id="ARBA00023015"/>
    </source>
</evidence>
<dbReference type="InterPro" id="IPR039425">
    <property type="entry name" value="RNA_pol_sigma-70-like"/>
</dbReference>
<protein>
    <submittedName>
        <fullName evidence="6">Sigma-70 family RNA polymerase sigma factor</fullName>
    </submittedName>
</protein>
<evidence type="ECO:0000313" key="6">
    <source>
        <dbReference type="EMBL" id="MCW9706478.1"/>
    </source>
</evidence>
<dbReference type="InterPro" id="IPR013249">
    <property type="entry name" value="RNA_pol_sigma70_r4_t2"/>
</dbReference>
<organism evidence="6 7">
    <name type="scientific">Fodinibius salsisoli</name>
    <dbReference type="NCBI Taxonomy" id="2820877"/>
    <lineage>
        <taxon>Bacteria</taxon>
        <taxon>Pseudomonadati</taxon>
        <taxon>Balneolota</taxon>
        <taxon>Balneolia</taxon>
        <taxon>Balneolales</taxon>
        <taxon>Balneolaceae</taxon>
        <taxon>Fodinibius</taxon>
    </lineage>
</organism>
<name>A0ABT3PL78_9BACT</name>
<keyword evidence="7" id="KW-1185">Reference proteome</keyword>
<dbReference type="InterPro" id="IPR014284">
    <property type="entry name" value="RNA_pol_sigma-70_dom"/>
</dbReference>